<dbReference type="Pfam" id="PF08541">
    <property type="entry name" value="ACP_syn_III_C"/>
    <property type="match status" value="1"/>
</dbReference>
<dbReference type="EC" id="2.3.1.-" evidence="3"/>
<evidence type="ECO:0000313" key="7">
    <source>
        <dbReference type="Proteomes" id="UP001148313"/>
    </source>
</evidence>
<evidence type="ECO:0000259" key="5">
    <source>
        <dbReference type="Pfam" id="PF08545"/>
    </source>
</evidence>
<dbReference type="NCBIfam" id="NF006829">
    <property type="entry name" value="PRK09352.1"/>
    <property type="match status" value="1"/>
</dbReference>
<feature type="region of interest" description="ACP-binding" evidence="3">
    <location>
        <begin position="255"/>
        <end position="259"/>
    </location>
</feature>
<dbReference type="InterPro" id="IPR016039">
    <property type="entry name" value="Thiolase-like"/>
</dbReference>
<dbReference type="Pfam" id="PF08545">
    <property type="entry name" value="ACP_syn_III"/>
    <property type="match status" value="1"/>
</dbReference>
<keyword evidence="3" id="KW-0093">Biotin biosynthesis</keyword>
<keyword evidence="2 3" id="KW-0012">Acyltransferase</keyword>
<feature type="domain" description="Beta-ketoacyl-[acyl-carrier-protein] synthase III N-terminal" evidence="5">
    <location>
        <begin position="109"/>
        <end position="186"/>
    </location>
</feature>
<feature type="domain" description="Beta-ketoacyl-[acyl-carrier-protein] synthase III C-terminal" evidence="4">
    <location>
        <begin position="238"/>
        <end position="326"/>
    </location>
</feature>
<dbReference type="InterPro" id="IPR013747">
    <property type="entry name" value="ACP_syn_III_C"/>
</dbReference>
<evidence type="ECO:0000256" key="2">
    <source>
        <dbReference type="ARBA" id="ARBA00023315"/>
    </source>
</evidence>
<dbReference type="InterPro" id="IPR013751">
    <property type="entry name" value="ACP_syn_III_N"/>
</dbReference>
<feature type="active site" evidence="3">
    <location>
        <position position="254"/>
    </location>
</feature>
<keyword evidence="7" id="KW-1185">Reference proteome</keyword>
<dbReference type="EMBL" id="JAPJZH010000007">
    <property type="protein sequence ID" value="MDA4846198.1"/>
    <property type="molecule type" value="Genomic_DNA"/>
</dbReference>
<protein>
    <recommendedName>
        <fullName evidence="3">3-oxopimeloyl-[acyl-carrier-protein] synthase</fullName>
        <shortName evidence="3">3-oxopimeloyl-[ACP] synthase</shortName>
        <ecNumber evidence="3">2.3.1.-</ecNumber>
    </recommendedName>
</protein>
<dbReference type="PANTHER" id="PTHR34069">
    <property type="entry name" value="3-OXOACYL-[ACYL-CARRIER-PROTEIN] SYNTHASE 3"/>
    <property type="match status" value="1"/>
</dbReference>
<dbReference type="InterPro" id="IPR046403">
    <property type="entry name" value="BioZ"/>
</dbReference>
<comment type="pathway">
    <text evidence="3">Cofactor biosynthesis; biotin biosynthesis.</text>
</comment>
<comment type="catalytic activity">
    <reaction evidence="3">
        <text>glutaryl-CoA + malonyl-[ACP] + H(+) = 3-oxo-6-carboxyhexanoyl-[ACP] + CO2 + CoA</text>
        <dbReference type="Rhea" id="RHEA:67904"/>
        <dbReference type="Rhea" id="RHEA-COMP:9623"/>
        <dbReference type="Rhea" id="RHEA-COMP:17387"/>
        <dbReference type="ChEBI" id="CHEBI:15378"/>
        <dbReference type="ChEBI" id="CHEBI:16526"/>
        <dbReference type="ChEBI" id="CHEBI:57287"/>
        <dbReference type="ChEBI" id="CHEBI:57378"/>
        <dbReference type="ChEBI" id="CHEBI:78449"/>
        <dbReference type="ChEBI" id="CHEBI:176519"/>
    </reaction>
</comment>
<organism evidence="6 7">
    <name type="scientific">Hoeflea poritis</name>
    <dbReference type="NCBI Taxonomy" id="2993659"/>
    <lineage>
        <taxon>Bacteria</taxon>
        <taxon>Pseudomonadati</taxon>
        <taxon>Pseudomonadota</taxon>
        <taxon>Alphaproteobacteria</taxon>
        <taxon>Hyphomicrobiales</taxon>
        <taxon>Rhizobiaceae</taxon>
        <taxon>Hoeflea</taxon>
    </lineage>
</organism>
<evidence type="ECO:0000259" key="4">
    <source>
        <dbReference type="Pfam" id="PF08541"/>
    </source>
</evidence>
<dbReference type="Gene3D" id="3.40.47.10">
    <property type="match status" value="1"/>
</dbReference>
<sequence length="327" mass="34230">MPAGVAIAGLGHHAPERVVPNAEIEARLGLEDGWIARRSGIHSRRYAAPDEALTDIALPAAEMALRENGTSAGDIGLLLLATSTPDHLLPPSAPLLAHRLGLCSPGAVDITGACGGFLYALSFAENFVRLQKKPALVVAANILSRRIDPQERASAVLFADAAGAIVLEPAADPDCGLRSLELRSDGEQYDRILIPMGGSRRPFSPSADHAALKMHIDNGKRVFSHAVHMMAESARTALDQCGIAVGDVDRFIPHQANQRMFDAVAHAIGIPGEKIQSSVSEYGNSSAATIPLTLSLAHGDKPLLSGETLLFSAAGAGMTGGSAVWRV</sequence>
<feature type="active site" evidence="3">
    <location>
        <position position="114"/>
    </location>
</feature>
<feature type="active site" evidence="3">
    <location>
        <position position="284"/>
    </location>
</feature>
<comment type="similarity">
    <text evidence="3">Belongs to the thiolase-like superfamily. BioZ family.</text>
</comment>
<evidence type="ECO:0000256" key="3">
    <source>
        <dbReference type="HAMAP-Rule" id="MF_02249"/>
    </source>
</evidence>
<proteinExistence type="inferred from homology"/>
<dbReference type="CDD" id="cd00830">
    <property type="entry name" value="KAS_III"/>
    <property type="match status" value="1"/>
</dbReference>
<dbReference type="GO" id="GO:0004315">
    <property type="term" value="F:3-oxoacyl-[acyl-carrier-protein] synthase activity"/>
    <property type="evidence" value="ECO:0007669"/>
    <property type="project" value="UniProtKB-EC"/>
</dbReference>
<dbReference type="SUPFAM" id="SSF53901">
    <property type="entry name" value="Thiolase-like"/>
    <property type="match status" value="1"/>
</dbReference>
<evidence type="ECO:0000256" key="1">
    <source>
        <dbReference type="ARBA" id="ARBA00022679"/>
    </source>
</evidence>
<gene>
    <name evidence="3" type="primary">bioZ</name>
    <name evidence="6" type="ORF">OOZ53_12605</name>
</gene>
<evidence type="ECO:0000313" key="6">
    <source>
        <dbReference type="EMBL" id="MDA4846198.1"/>
    </source>
</evidence>
<reference evidence="6" key="1">
    <citation type="submission" date="2022-11" db="EMBL/GenBank/DDBJ databases">
        <title>Hoeflea poritis sp. nov., isolated from scleractinian coral Porites lutea.</title>
        <authorList>
            <person name="Zhang G."/>
            <person name="Wei Q."/>
            <person name="Cai L."/>
        </authorList>
    </citation>
    <scope>NUCLEOTIDE SEQUENCE</scope>
    <source>
        <strain evidence="6">E7-10</strain>
    </source>
</reference>
<dbReference type="NCBIfam" id="NF004623">
    <property type="entry name" value="PRK05963.1"/>
    <property type="match status" value="1"/>
</dbReference>
<dbReference type="PANTHER" id="PTHR34069:SF2">
    <property type="entry name" value="BETA-KETOACYL-[ACYL-CARRIER-PROTEIN] SYNTHASE III"/>
    <property type="match status" value="1"/>
</dbReference>
<comment type="catalytic activity">
    <reaction evidence="3">
        <text>malonyl-[ACP] + an acyl-CoA + H(+) = a 3-oxoacyl-[ACP] + CO2 + CoA</text>
        <dbReference type="Rhea" id="RHEA:44448"/>
        <dbReference type="Rhea" id="RHEA-COMP:9623"/>
        <dbReference type="Rhea" id="RHEA-COMP:9916"/>
        <dbReference type="ChEBI" id="CHEBI:15378"/>
        <dbReference type="ChEBI" id="CHEBI:16526"/>
        <dbReference type="ChEBI" id="CHEBI:57287"/>
        <dbReference type="ChEBI" id="CHEBI:58342"/>
        <dbReference type="ChEBI" id="CHEBI:78449"/>
        <dbReference type="ChEBI" id="CHEBI:78776"/>
    </reaction>
</comment>
<dbReference type="HAMAP" id="MF_02249">
    <property type="entry name" value="BioZ"/>
    <property type="match status" value="1"/>
</dbReference>
<comment type="caution">
    <text evidence="6">The sequence shown here is derived from an EMBL/GenBank/DDBJ whole genome shotgun (WGS) entry which is preliminary data.</text>
</comment>
<accession>A0ABT4VNA5</accession>
<name>A0ABT4VNA5_9HYPH</name>
<dbReference type="RefSeq" id="WP_271089927.1">
    <property type="nucleotide sequence ID" value="NZ_JAPJZH010000007.1"/>
</dbReference>
<comment type="function">
    <text evidence="3">Involved in the formation of the biotin precursor pimeloyl-ACP. Catalyzes the condensation of glutaryl-CoA, an intermediate in lysine degradation, with malonyl-ACP to produce 3-oxopimeloyl-ACP.</text>
</comment>
<keyword evidence="1 3" id="KW-0808">Transferase</keyword>
<dbReference type="Proteomes" id="UP001148313">
    <property type="component" value="Unassembled WGS sequence"/>
</dbReference>